<gene>
    <name evidence="1" type="ORF">APZ42_019107</name>
</gene>
<sequence length="89" mass="9932">MLLIEIKKKRIKKTERKKSGCKKSNCLLIVQMSASQKQQSKGGGRGIVNGVRIENGDTSGRCLSTRLCRVVRSRQPEGENTFHDDVDSL</sequence>
<organism evidence="1 2">
    <name type="scientific">Daphnia magna</name>
    <dbReference type="NCBI Taxonomy" id="35525"/>
    <lineage>
        <taxon>Eukaryota</taxon>
        <taxon>Metazoa</taxon>
        <taxon>Ecdysozoa</taxon>
        <taxon>Arthropoda</taxon>
        <taxon>Crustacea</taxon>
        <taxon>Branchiopoda</taxon>
        <taxon>Diplostraca</taxon>
        <taxon>Cladocera</taxon>
        <taxon>Anomopoda</taxon>
        <taxon>Daphniidae</taxon>
        <taxon>Daphnia</taxon>
    </lineage>
</organism>
<accession>A0A164YKJ4</accession>
<comment type="caution">
    <text evidence="1">The sequence shown here is derived from an EMBL/GenBank/DDBJ whole genome shotgun (WGS) entry which is preliminary data.</text>
</comment>
<keyword evidence="2" id="KW-1185">Reference proteome</keyword>
<dbReference type="EMBL" id="LRGB01000874">
    <property type="protein sequence ID" value="KZS15348.1"/>
    <property type="molecule type" value="Genomic_DNA"/>
</dbReference>
<name>A0A164YKJ4_9CRUS</name>
<reference evidence="1 2" key="1">
    <citation type="submission" date="2016-03" db="EMBL/GenBank/DDBJ databases">
        <title>EvidentialGene: Evidence-directed Construction of Genes on Genomes.</title>
        <authorList>
            <person name="Gilbert D.G."/>
            <person name="Choi J.-H."/>
            <person name="Mockaitis K."/>
            <person name="Colbourne J."/>
            <person name="Pfrender M."/>
        </authorList>
    </citation>
    <scope>NUCLEOTIDE SEQUENCE [LARGE SCALE GENOMIC DNA]</scope>
    <source>
        <strain evidence="1 2">Xinb3</strain>
        <tissue evidence="1">Complete organism</tissue>
    </source>
</reference>
<evidence type="ECO:0000313" key="2">
    <source>
        <dbReference type="Proteomes" id="UP000076858"/>
    </source>
</evidence>
<evidence type="ECO:0000313" key="1">
    <source>
        <dbReference type="EMBL" id="KZS15348.1"/>
    </source>
</evidence>
<proteinExistence type="predicted"/>
<dbReference type="Proteomes" id="UP000076858">
    <property type="component" value="Unassembled WGS sequence"/>
</dbReference>
<dbReference type="AlphaFoldDB" id="A0A164YKJ4"/>
<protein>
    <submittedName>
        <fullName evidence="1">Uncharacterized protein</fullName>
    </submittedName>
</protein>